<dbReference type="PATRIC" id="fig|285473.5.peg.5736"/>
<dbReference type="EMBL" id="CP017316">
    <property type="protein sequence ID" value="AOT62542.1"/>
    <property type="molecule type" value="Genomic_DNA"/>
</dbReference>
<proteinExistence type="predicted"/>
<dbReference type="AlphaFoldDB" id="A0A1D8GAS5"/>
<feature type="region of interest" description="Disordered" evidence="1">
    <location>
        <begin position="244"/>
        <end position="330"/>
    </location>
</feature>
<feature type="compositionally biased region" description="Low complexity" evidence="1">
    <location>
        <begin position="317"/>
        <end position="330"/>
    </location>
</feature>
<organism evidence="2 3">
    <name type="scientific">Streptomyces rubrolavendulae</name>
    <dbReference type="NCBI Taxonomy" id="285473"/>
    <lineage>
        <taxon>Bacteria</taxon>
        <taxon>Bacillati</taxon>
        <taxon>Actinomycetota</taxon>
        <taxon>Actinomycetes</taxon>
        <taxon>Kitasatosporales</taxon>
        <taxon>Streptomycetaceae</taxon>
        <taxon>Streptomyces</taxon>
    </lineage>
</organism>
<sequence length="418" mass="44078">MTDEETRDTVAYGRAARELALRRSEFDLAVHLGHVRTVPGPAGGRPRVPGQEIARLRAEPGFPDGLRDRVGTVGTARAAELAGIAADRFTRLARTGHFTPVAYHLNRYRAVVWLYLAREVEAAATCHQALLTGRTPADLLRRLRAGEDDRPRTWRARRRRMLLAQAGDAWEEAAVIASFLDPLQVAEIVPDGSERVRLDRLRPAPPYGHPVSPAGRAVADRLLVAGDPAERAELRTALAKALRTARSRWPAPGPADGLTTGGRTGFPAVCAPPPGPGAPSASPVVHHPPSDRASDVSPAEARPPAPAATARRRTPGRRGAPPAGAATGDARAAELVAAGPGPTAEETVRAAIARRSHRRAGQRAAAGTRLPAPPGADAGPGHRTPAGPATAGREGGRRPDRSRAGLLARLGLRRPRVG</sequence>
<keyword evidence="3" id="KW-1185">Reference proteome</keyword>
<protein>
    <submittedName>
        <fullName evidence="2">Uncharacterized protein</fullName>
    </submittedName>
</protein>
<evidence type="ECO:0000313" key="2">
    <source>
        <dbReference type="EMBL" id="AOT62542.1"/>
    </source>
</evidence>
<feature type="region of interest" description="Disordered" evidence="1">
    <location>
        <begin position="355"/>
        <end position="418"/>
    </location>
</feature>
<reference evidence="2 3" key="1">
    <citation type="submission" date="2016-09" db="EMBL/GenBank/DDBJ databases">
        <title>Streptomyces rubrolavendulae MJM4426 Genome sequencing and assembly.</title>
        <authorList>
            <person name="Kim J.-G."/>
        </authorList>
    </citation>
    <scope>NUCLEOTIDE SEQUENCE [LARGE SCALE GENOMIC DNA]</scope>
    <source>
        <strain evidence="2 3">MJM4426</strain>
    </source>
</reference>
<accession>A0A1D8GAS5</accession>
<gene>
    <name evidence="2" type="ORF">A4G23_05440</name>
</gene>
<dbReference type="RefSeq" id="WP_069979318.1">
    <property type="nucleotide sequence ID" value="NZ_CP017316.1"/>
</dbReference>
<dbReference type="InterPro" id="IPR045652">
    <property type="entry name" value="DUF6397"/>
</dbReference>
<feature type="compositionally biased region" description="Low complexity" evidence="1">
    <location>
        <begin position="278"/>
        <end position="287"/>
    </location>
</feature>
<evidence type="ECO:0000313" key="3">
    <source>
        <dbReference type="Proteomes" id="UP000095349"/>
    </source>
</evidence>
<name>A0A1D8GAS5_9ACTN</name>
<dbReference type="Proteomes" id="UP000095349">
    <property type="component" value="Chromosome"/>
</dbReference>
<evidence type="ECO:0000256" key="1">
    <source>
        <dbReference type="SAM" id="MobiDB-lite"/>
    </source>
</evidence>
<feature type="compositionally biased region" description="Basic and acidic residues" evidence="1">
    <location>
        <begin position="394"/>
        <end position="403"/>
    </location>
</feature>
<dbReference type="Pfam" id="PF19934">
    <property type="entry name" value="DUF6397"/>
    <property type="match status" value="1"/>
</dbReference>
<dbReference type="KEGG" id="srn:A4G23_05440"/>